<protein>
    <submittedName>
        <fullName evidence="1">Uncharacterized protein</fullName>
    </submittedName>
</protein>
<reference evidence="1" key="1">
    <citation type="submission" date="2009-10" db="EMBL/GenBank/DDBJ databases">
        <title>Diversity of trophic interactions inside an arsenic-rich microbial ecosystem.</title>
        <authorList>
            <person name="Bertin P.N."/>
            <person name="Heinrich-Salmeron A."/>
            <person name="Pelletier E."/>
            <person name="Goulhen-Chollet F."/>
            <person name="Arsene-Ploetze F."/>
            <person name="Gallien S."/>
            <person name="Calteau A."/>
            <person name="Vallenet D."/>
            <person name="Casiot C."/>
            <person name="Chane-Woon-Ming B."/>
            <person name="Giloteaux L."/>
            <person name="Barakat M."/>
            <person name="Bonnefoy V."/>
            <person name="Bruneel O."/>
            <person name="Chandler M."/>
            <person name="Cleiss J."/>
            <person name="Duran R."/>
            <person name="Elbaz-Poulichet F."/>
            <person name="Fonknechten N."/>
            <person name="Lauga B."/>
            <person name="Mornico D."/>
            <person name="Ortet P."/>
            <person name="Schaeffer C."/>
            <person name="Siguier P."/>
            <person name="Alexander Thil Smith A."/>
            <person name="Van Dorsselaer A."/>
            <person name="Weissenbach J."/>
            <person name="Medigue C."/>
            <person name="Le Paslier D."/>
        </authorList>
    </citation>
    <scope>NUCLEOTIDE SEQUENCE</scope>
</reference>
<comment type="caution">
    <text evidence="1">The sequence shown here is derived from an EMBL/GenBank/DDBJ whole genome shotgun (WGS) entry which is preliminary data.</text>
</comment>
<gene>
    <name evidence="1" type="ORF">CARN2_0560</name>
</gene>
<proteinExistence type="predicted"/>
<name>E6PJR4_9ZZZZ</name>
<dbReference type="EMBL" id="CABM01000002">
    <property type="protein sequence ID" value="CBH95173.1"/>
    <property type="molecule type" value="Genomic_DNA"/>
</dbReference>
<evidence type="ECO:0000313" key="1">
    <source>
        <dbReference type="EMBL" id="CBH95173.1"/>
    </source>
</evidence>
<dbReference type="AlphaFoldDB" id="E6PJR4"/>
<organism evidence="1">
    <name type="scientific">mine drainage metagenome</name>
    <dbReference type="NCBI Taxonomy" id="410659"/>
    <lineage>
        <taxon>unclassified sequences</taxon>
        <taxon>metagenomes</taxon>
        <taxon>ecological metagenomes</taxon>
    </lineage>
</organism>
<accession>E6PJR4</accession>
<sequence length="163" mass="17745">MVAVASSKRPAWVSLVASRIRSCRDACMVYRWHPCLPSWMRSWVSLGSILALVQVPATILGQGPGVQSLFRAPFRQAATFASYLASAPAVCAQGNVGFRRAFCVVHNASKGLHAWLQMTNPTLQLAPSPRGARPSLRLTCVRPRTDHLQAASLHCVRRSPTPS</sequence>